<organism evidence="4 5">
    <name type="scientific">Plutella xylostella</name>
    <name type="common">Diamondback moth</name>
    <name type="synonym">Plutella maculipennis</name>
    <dbReference type="NCBI Taxonomy" id="51655"/>
    <lineage>
        <taxon>Eukaryota</taxon>
        <taxon>Metazoa</taxon>
        <taxon>Ecdysozoa</taxon>
        <taxon>Arthropoda</taxon>
        <taxon>Hexapoda</taxon>
        <taxon>Insecta</taxon>
        <taxon>Pterygota</taxon>
        <taxon>Neoptera</taxon>
        <taxon>Endopterygota</taxon>
        <taxon>Lepidoptera</taxon>
        <taxon>Glossata</taxon>
        <taxon>Ditrysia</taxon>
        <taxon>Yponomeutoidea</taxon>
        <taxon>Plutellidae</taxon>
        <taxon>Plutella</taxon>
    </lineage>
</organism>
<dbReference type="InterPro" id="IPR036236">
    <property type="entry name" value="Znf_C2H2_sf"/>
</dbReference>
<dbReference type="Proteomes" id="UP000653454">
    <property type="component" value="Unassembled WGS sequence"/>
</dbReference>
<feature type="domain" description="C2H2-type" evidence="3">
    <location>
        <begin position="555"/>
        <end position="578"/>
    </location>
</feature>
<evidence type="ECO:0000256" key="1">
    <source>
        <dbReference type="PROSITE-ProRule" id="PRU00042"/>
    </source>
</evidence>
<dbReference type="EMBL" id="CAJHNJ030000020">
    <property type="protein sequence ID" value="CAG9117555.1"/>
    <property type="molecule type" value="Genomic_DNA"/>
</dbReference>
<dbReference type="PANTHER" id="PTHR47222">
    <property type="entry name" value="ZINC FINGER PROTEIN 532-RELATED"/>
    <property type="match status" value="1"/>
</dbReference>
<dbReference type="PROSITE" id="PS50157">
    <property type="entry name" value="ZINC_FINGER_C2H2_2"/>
    <property type="match status" value="4"/>
</dbReference>
<comment type="caution">
    <text evidence="4">The sequence shown here is derived from an EMBL/GenBank/DDBJ whole genome shotgun (WGS) entry which is preliminary data.</text>
</comment>
<feature type="domain" description="C2H2-type" evidence="3">
    <location>
        <begin position="526"/>
        <end position="548"/>
    </location>
</feature>
<dbReference type="GO" id="GO:0008270">
    <property type="term" value="F:zinc ion binding"/>
    <property type="evidence" value="ECO:0007669"/>
    <property type="project" value="UniProtKB-KW"/>
</dbReference>
<dbReference type="AlphaFoldDB" id="A0A8S4EPY8"/>
<dbReference type="Pfam" id="PF25412">
    <property type="entry name" value="zf-C2H2_ZNF592"/>
    <property type="match status" value="1"/>
</dbReference>
<keyword evidence="1" id="KW-0863">Zinc-finger</keyword>
<feature type="region of interest" description="Disordered" evidence="2">
    <location>
        <begin position="489"/>
        <end position="524"/>
    </location>
</feature>
<evidence type="ECO:0000313" key="5">
    <source>
        <dbReference type="Proteomes" id="UP000653454"/>
    </source>
</evidence>
<feature type="region of interest" description="Disordered" evidence="2">
    <location>
        <begin position="116"/>
        <end position="144"/>
    </location>
</feature>
<keyword evidence="1" id="KW-0862">Zinc</keyword>
<evidence type="ECO:0000313" key="4">
    <source>
        <dbReference type="EMBL" id="CAG9117555.1"/>
    </source>
</evidence>
<feature type="compositionally biased region" description="Low complexity" evidence="2">
    <location>
        <begin position="133"/>
        <end position="144"/>
    </location>
</feature>
<evidence type="ECO:0000256" key="2">
    <source>
        <dbReference type="SAM" id="MobiDB-lite"/>
    </source>
</evidence>
<reference evidence="4" key="1">
    <citation type="submission" date="2020-11" db="EMBL/GenBank/DDBJ databases">
        <authorList>
            <person name="Whiteford S."/>
        </authorList>
    </citation>
    <scope>NUCLEOTIDE SEQUENCE</scope>
</reference>
<accession>A0A8S4EPY8</accession>
<proteinExistence type="predicted"/>
<dbReference type="Gene3D" id="3.30.160.60">
    <property type="entry name" value="Classic Zinc Finger"/>
    <property type="match status" value="3"/>
</dbReference>
<sequence length="651" mass="74756">MASDSMNSKYSLKNMLFSRAIPNHVIPCPTDGYKVYGCIDCGDKFLFKSSYDSHVNRKSVKITYICRHCHQTQIFKNRCNLLCHIRSHAFKTATINVGDLKVEPLPLSDYLQPQPSAATKPKEVQPANPPANTESESQTIVQTSTTTVAPNAPLRKVSCYECGEDIGVTMTQYKDRAAHYMRYTNKLHTCQICLFVLPTSCALEAHTRIHDKIMPFYCPECGMNLSNKSIEYPYMHDCEGFKMMRATTRRKCPSGECGVFHPNEFRTHMLEHLKKVYKCPVCIVACFNVESIRKHLASHNGFTKTFLLFYQCQMCPGRLVLHNQIDTHLATHMNTYVYPCWSCGMLFPKTSALLQHHANLQCKGKSKKPDGQDNNKYRVVKRCVRCKLFFTYKCTFEEIACLPSECPYKCSPGDDVMEVCKTLQGQDSNTNTHIICHLCNNKISSKWDDIKVHYAGFHKEHRCIDLNVRVKNLTKNSIKKKCDKLKGIKKTGKSKRHRRSKNSQKQAKLVTTEVEAEPSTSSPSRLVCKKCSEEFESKEKLEEHIVTHRDPCTAYQCLECGECFVVRPSFAMHLIIEHRILEIDEYIKSKNCYNENAFERYQTTVVADVPLRDNQCNICLDQFENHEDLDKHYRVHGMAFLLKNTQNKSSP</sequence>
<dbReference type="SMART" id="SM00355">
    <property type="entry name" value="ZnF_C2H2"/>
    <property type="match status" value="10"/>
</dbReference>
<feature type="compositionally biased region" description="Basic residues" evidence="2">
    <location>
        <begin position="489"/>
        <end position="502"/>
    </location>
</feature>
<dbReference type="InterPro" id="IPR013087">
    <property type="entry name" value="Znf_C2H2_type"/>
</dbReference>
<evidence type="ECO:0000259" key="3">
    <source>
        <dbReference type="PROSITE" id="PS50157"/>
    </source>
</evidence>
<feature type="domain" description="C2H2-type" evidence="3">
    <location>
        <begin position="338"/>
        <end position="369"/>
    </location>
</feature>
<dbReference type="SUPFAM" id="SSF57667">
    <property type="entry name" value="beta-beta-alpha zinc fingers"/>
    <property type="match status" value="3"/>
</dbReference>
<dbReference type="InterPro" id="IPR045914">
    <property type="entry name" value="Zn532-like"/>
</dbReference>
<feature type="domain" description="C2H2-type" evidence="3">
    <location>
        <begin position="614"/>
        <end position="636"/>
    </location>
</feature>
<keyword evidence="1" id="KW-0479">Metal-binding</keyword>
<keyword evidence="5" id="KW-1185">Reference proteome</keyword>
<dbReference type="InterPro" id="IPR057356">
    <property type="entry name" value="Znf-C2H2_ZNF592"/>
</dbReference>
<dbReference type="PANTHER" id="PTHR47222:SF5">
    <property type="entry name" value="LOW QUALITY PROTEIN: ZINC FINGER PROTEIN 532-LIKE"/>
    <property type="match status" value="1"/>
</dbReference>
<protein>
    <submittedName>
        <fullName evidence="4">(diamondback moth) hypothetical protein</fullName>
    </submittedName>
</protein>
<gene>
    <name evidence="4" type="ORF">PLXY2_LOCUS6312</name>
</gene>
<dbReference type="PROSITE" id="PS00028">
    <property type="entry name" value="ZINC_FINGER_C2H2_1"/>
    <property type="match status" value="5"/>
</dbReference>
<name>A0A8S4EPY8_PLUXY</name>